<proteinExistence type="predicted"/>
<name>A0AAW6TB67_9MICO</name>
<evidence type="ECO:0000313" key="2">
    <source>
        <dbReference type="Proteomes" id="UP001321506"/>
    </source>
</evidence>
<evidence type="ECO:0008006" key="3">
    <source>
        <dbReference type="Google" id="ProtNLM"/>
    </source>
</evidence>
<comment type="caution">
    <text evidence="1">The sequence shown here is derived from an EMBL/GenBank/DDBJ whole genome shotgun (WGS) entry which is preliminary data.</text>
</comment>
<dbReference type="Proteomes" id="UP001321506">
    <property type="component" value="Unassembled WGS sequence"/>
</dbReference>
<dbReference type="RefSeq" id="WP_281488861.1">
    <property type="nucleotide sequence ID" value="NZ_CP159582.1"/>
</dbReference>
<evidence type="ECO:0000313" key="1">
    <source>
        <dbReference type="EMBL" id="MDI2099078.1"/>
    </source>
</evidence>
<dbReference type="AlphaFoldDB" id="A0AAW6TB67"/>
<keyword evidence="2" id="KW-1185">Reference proteome</keyword>
<dbReference type="EMBL" id="JASATX010000003">
    <property type="protein sequence ID" value="MDI2099078.1"/>
    <property type="molecule type" value="Genomic_DNA"/>
</dbReference>
<gene>
    <name evidence="1" type="ORF">QF206_08905</name>
</gene>
<reference evidence="1 2" key="1">
    <citation type="submission" date="2023-04" db="EMBL/GenBank/DDBJ databases">
        <title>Klugiella caeni sp. nov. isolated from the sludge of biochemical tank.</title>
        <authorList>
            <person name="Geng K."/>
        </authorList>
    </citation>
    <scope>NUCLEOTIDE SEQUENCE [LARGE SCALE GENOMIC DNA]</scope>
    <source>
        <strain evidence="1 2">YN-L-19</strain>
    </source>
</reference>
<protein>
    <recommendedName>
        <fullName evidence="3">WXG100 family type VII secretion target</fullName>
    </recommendedName>
</protein>
<accession>A0AAW6TB67</accession>
<sequence>MSTSDVAEALRDHARALKELERDLLQAASAARLPEEADWFGVARGAYEAAHGSLMAQLNAARDALVTAEAQLWRVVDGLDTHGW</sequence>
<organism evidence="1 2">
    <name type="scientific">Ruicaihuangia caeni</name>
    <dbReference type="NCBI Taxonomy" id="3042517"/>
    <lineage>
        <taxon>Bacteria</taxon>
        <taxon>Bacillati</taxon>
        <taxon>Actinomycetota</taxon>
        <taxon>Actinomycetes</taxon>
        <taxon>Micrococcales</taxon>
        <taxon>Microbacteriaceae</taxon>
        <taxon>Ruicaihuangia</taxon>
    </lineage>
</organism>